<evidence type="ECO:0000256" key="4">
    <source>
        <dbReference type="ARBA" id="ARBA00022729"/>
    </source>
</evidence>
<evidence type="ECO:0000256" key="6">
    <source>
        <dbReference type="ARBA" id="ARBA00022837"/>
    </source>
</evidence>
<evidence type="ECO:0000259" key="7">
    <source>
        <dbReference type="Pfam" id="PF00884"/>
    </source>
</evidence>
<keyword evidence="4" id="KW-0732">Signal</keyword>
<dbReference type="InterPro" id="IPR017850">
    <property type="entry name" value="Alkaline_phosphatase_core_sf"/>
</dbReference>
<reference evidence="8 9" key="1">
    <citation type="submission" date="2019-02" db="EMBL/GenBank/DDBJ databases">
        <title>Deep-cultivation of Planctomycetes and their phenomic and genomic characterization uncovers novel biology.</title>
        <authorList>
            <person name="Wiegand S."/>
            <person name="Jogler M."/>
            <person name="Boedeker C."/>
            <person name="Pinto D."/>
            <person name="Vollmers J."/>
            <person name="Rivas-Marin E."/>
            <person name="Kohn T."/>
            <person name="Peeters S.H."/>
            <person name="Heuer A."/>
            <person name="Rast P."/>
            <person name="Oberbeckmann S."/>
            <person name="Bunk B."/>
            <person name="Jeske O."/>
            <person name="Meyerdierks A."/>
            <person name="Storesund J.E."/>
            <person name="Kallscheuer N."/>
            <person name="Luecker S."/>
            <person name="Lage O.M."/>
            <person name="Pohl T."/>
            <person name="Merkel B.J."/>
            <person name="Hornburger P."/>
            <person name="Mueller R.-W."/>
            <person name="Bruemmer F."/>
            <person name="Labrenz M."/>
            <person name="Spormann A.M."/>
            <person name="Op den Camp H."/>
            <person name="Overmann J."/>
            <person name="Amann R."/>
            <person name="Jetten M.S.M."/>
            <person name="Mascher T."/>
            <person name="Medema M.H."/>
            <person name="Devos D.P."/>
            <person name="Kaster A.-K."/>
            <person name="Ovreas L."/>
            <person name="Rohde M."/>
            <person name="Galperin M.Y."/>
            <person name="Jogler C."/>
        </authorList>
    </citation>
    <scope>NUCLEOTIDE SEQUENCE [LARGE SCALE GENOMIC DNA]</scope>
    <source>
        <strain evidence="8 9">K23_9</strain>
    </source>
</reference>
<keyword evidence="6" id="KW-0106">Calcium</keyword>
<dbReference type="AlphaFoldDB" id="A0A517NTL1"/>
<dbReference type="EMBL" id="CP036526">
    <property type="protein sequence ID" value="QDT10449.1"/>
    <property type="molecule type" value="Genomic_DNA"/>
</dbReference>
<dbReference type="Gene3D" id="3.40.720.10">
    <property type="entry name" value="Alkaline Phosphatase, subunit A"/>
    <property type="match status" value="1"/>
</dbReference>
<evidence type="ECO:0000313" key="9">
    <source>
        <dbReference type="Proteomes" id="UP000319817"/>
    </source>
</evidence>
<evidence type="ECO:0000256" key="1">
    <source>
        <dbReference type="ARBA" id="ARBA00001913"/>
    </source>
</evidence>
<keyword evidence="9" id="KW-1185">Reference proteome</keyword>
<sequence>MFTVLPSLSIASESAPQRPANIILLLADDLGWTGLGCFGSDLYETPNLDAMAQRGVKFTNAYSACTVCSPTRASIMTGKSPARLHLTDFIAGQNRPFAKLKIPDWTKRLSGHEVTIAELLKQKGYRTGHVGKWHLSGQGTEINGTRPIDQGFDYSYERPQDSKGYLLKEQSDGESKPAYLTDVLTDRACEFIDASKEDPFFLYFAYNVPHTPIQGRKDLVNSFQKKIDSKSTDQKLLHDNAHYAAMVASLDQSVGRVLACLESNAISDNTVVLFFSDNGGLTQRNGKHDRFTENLPLRRGKGSAYEGGVRVPAIAYWPNVTTPQTVCDEPVITTDLFWTLCDIAGVDVDDTKLRDGQTLVPLLKNVAETYDRDLFWHYPHYHAGGDGPYSAIRSGNYRLIKFYEDQSCRLYDLDQDIAEQVDLSGKRPKLCSKLQGKLEAWLQSTGAQVPTENSRYDPARETLVVRSKKR</sequence>
<name>A0A517NTL1_9BACT</name>
<dbReference type="GO" id="GO:0004065">
    <property type="term" value="F:arylsulfatase activity"/>
    <property type="evidence" value="ECO:0007669"/>
    <property type="project" value="UniProtKB-EC"/>
</dbReference>
<dbReference type="Pfam" id="PF00884">
    <property type="entry name" value="Sulfatase"/>
    <property type="match status" value="1"/>
</dbReference>
<dbReference type="EC" id="3.1.6.1" evidence="8"/>
<dbReference type="CDD" id="cd16144">
    <property type="entry name" value="ARS_like"/>
    <property type="match status" value="1"/>
</dbReference>
<keyword evidence="5 8" id="KW-0378">Hydrolase</keyword>
<gene>
    <name evidence="8" type="primary">atsA_43</name>
    <name evidence="8" type="ORF">K239x_24050</name>
</gene>
<dbReference type="Gene3D" id="3.30.1120.10">
    <property type="match status" value="1"/>
</dbReference>
<evidence type="ECO:0000256" key="3">
    <source>
        <dbReference type="ARBA" id="ARBA00022723"/>
    </source>
</evidence>
<evidence type="ECO:0000256" key="2">
    <source>
        <dbReference type="ARBA" id="ARBA00008779"/>
    </source>
</evidence>
<dbReference type="PANTHER" id="PTHR42693:SF42">
    <property type="entry name" value="ARYLSULFATASE G"/>
    <property type="match status" value="1"/>
</dbReference>
<dbReference type="OrthoDB" id="9783154at2"/>
<dbReference type="SUPFAM" id="SSF53649">
    <property type="entry name" value="Alkaline phosphatase-like"/>
    <property type="match status" value="1"/>
</dbReference>
<dbReference type="InterPro" id="IPR050738">
    <property type="entry name" value="Sulfatase"/>
</dbReference>
<dbReference type="InterPro" id="IPR000917">
    <property type="entry name" value="Sulfatase_N"/>
</dbReference>
<feature type="domain" description="Sulfatase N-terminal" evidence="7">
    <location>
        <begin position="21"/>
        <end position="346"/>
    </location>
</feature>
<evidence type="ECO:0000313" key="8">
    <source>
        <dbReference type="EMBL" id="QDT10449.1"/>
    </source>
</evidence>
<protein>
    <submittedName>
        <fullName evidence="8">Arylsulfatase</fullName>
        <ecNumber evidence="8">3.1.6.1</ecNumber>
    </submittedName>
</protein>
<dbReference type="InterPro" id="IPR024607">
    <property type="entry name" value="Sulfatase_CS"/>
</dbReference>
<dbReference type="GO" id="GO:0046872">
    <property type="term" value="F:metal ion binding"/>
    <property type="evidence" value="ECO:0007669"/>
    <property type="project" value="UniProtKB-KW"/>
</dbReference>
<dbReference type="PROSITE" id="PS00149">
    <property type="entry name" value="SULFATASE_2"/>
    <property type="match status" value="1"/>
</dbReference>
<dbReference type="RefSeq" id="WP_145418025.1">
    <property type="nucleotide sequence ID" value="NZ_CP036526.1"/>
</dbReference>
<organism evidence="8 9">
    <name type="scientific">Stieleria marina</name>
    <dbReference type="NCBI Taxonomy" id="1930275"/>
    <lineage>
        <taxon>Bacteria</taxon>
        <taxon>Pseudomonadati</taxon>
        <taxon>Planctomycetota</taxon>
        <taxon>Planctomycetia</taxon>
        <taxon>Pirellulales</taxon>
        <taxon>Pirellulaceae</taxon>
        <taxon>Stieleria</taxon>
    </lineage>
</organism>
<comment type="cofactor">
    <cofactor evidence="1">
        <name>Ca(2+)</name>
        <dbReference type="ChEBI" id="CHEBI:29108"/>
    </cofactor>
</comment>
<keyword evidence="3" id="KW-0479">Metal-binding</keyword>
<accession>A0A517NTL1</accession>
<dbReference type="Proteomes" id="UP000319817">
    <property type="component" value="Chromosome"/>
</dbReference>
<comment type="similarity">
    <text evidence="2">Belongs to the sulfatase family.</text>
</comment>
<evidence type="ECO:0000256" key="5">
    <source>
        <dbReference type="ARBA" id="ARBA00022801"/>
    </source>
</evidence>
<dbReference type="PANTHER" id="PTHR42693">
    <property type="entry name" value="ARYLSULFATASE FAMILY MEMBER"/>
    <property type="match status" value="1"/>
</dbReference>
<proteinExistence type="inferred from homology"/>